<dbReference type="EMBL" id="KL142427">
    <property type="protein sequence ID" value="KDR66066.1"/>
    <property type="molecule type" value="Genomic_DNA"/>
</dbReference>
<protein>
    <submittedName>
        <fullName evidence="1">Uncharacterized protein</fullName>
    </submittedName>
</protein>
<sequence length="161" mass="18805">MSPMAIELWTFLRSGSSNESGCAYWTTWRYSMSCLNLGFLGLHNACRYRAVLFSITVFSFRTVCSVLRRSFVLLMAVTVTWTRNCSCSNLELNSKLNRLEGDGNQLLYYTSFSMARCSSFVHYEQVFLGWLIFVLDWGCRKRKVVGGKETRRERRRSQRLR</sequence>
<keyword evidence="2" id="KW-1185">Reference proteome</keyword>
<reference evidence="2" key="1">
    <citation type="journal article" date="2014" name="Proc. Natl. Acad. Sci. U.S.A.">
        <title>Extensive sampling of basidiomycete genomes demonstrates inadequacy of the white-rot/brown-rot paradigm for wood decay fungi.</title>
        <authorList>
            <person name="Riley R."/>
            <person name="Salamov A.A."/>
            <person name="Brown D.W."/>
            <person name="Nagy L.G."/>
            <person name="Floudas D."/>
            <person name="Held B.W."/>
            <person name="Levasseur A."/>
            <person name="Lombard V."/>
            <person name="Morin E."/>
            <person name="Otillar R."/>
            <person name="Lindquist E.A."/>
            <person name="Sun H."/>
            <person name="LaButti K.M."/>
            <person name="Schmutz J."/>
            <person name="Jabbour D."/>
            <person name="Luo H."/>
            <person name="Baker S.E."/>
            <person name="Pisabarro A.G."/>
            <person name="Walton J.D."/>
            <person name="Blanchette R.A."/>
            <person name="Henrissat B."/>
            <person name="Martin F."/>
            <person name="Cullen D."/>
            <person name="Hibbett D.S."/>
            <person name="Grigoriev I.V."/>
        </authorList>
    </citation>
    <scope>NUCLEOTIDE SEQUENCE [LARGE SCALE GENOMIC DNA]</scope>
    <source>
        <strain evidence="2">CBS 339.88</strain>
    </source>
</reference>
<accession>A0A067S5J6</accession>
<gene>
    <name evidence="1" type="ORF">GALMADRAFT_1208234</name>
</gene>
<dbReference type="AlphaFoldDB" id="A0A067S5J6"/>
<organism evidence="1 2">
    <name type="scientific">Galerina marginata (strain CBS 339.88)</name>
    <dbReference type="NCBI Taxonomy" id="685588"/>
    <lineage>
        <taxon>Eukaryota</taxon>
        <taxon>Fungi</taxon>
        <taxon>Dikarya</taxon>
        <taxon>Basidiomycota</taxon>
        <taxon>Agaricomycotina</taxon>
        <taxon>Agaricomycetes</taxon>
        <taxon>Agaricomycetidae</taxon>
        <taxon>Agaricales</taxon>
        <taxon>Agaricineae</taxon>
        <taxon>Strophariaceae</taxon>
        <taxon>Galerina</taxon>
    </lineage>
</organism>
<proteinExistence type="predicted"/>
<name>A0A067S5J6_GALM3</name>
<dbReference type="Proteomes" id="UP000027222">
    <property type="component" value="Unassembled WGS sequence"/>
</dbReference>
<evidence type="ECO:0000313" key="1">
    <source>
        <dbReference type="EMBL" id="KDR66066.1"/>
    </source>
</evidence>
<evidence type="ECO:0000313" key="2">
    <source>
        <dbReference type="Proteomes" id="UP000027222"/>
    </source>
</evidence>
<dbReference type="HOGENOM" id="CLU_1643827_0_0_1"/>